<dbReference type="AlphaFoldDB" id="A0A2U3L8V3"/>
<name>A0A2U3L8V3_9FIRM</name>
<proteinExistence type="predicted"/>
<accession>A0A2U3L8V3</accession>
<gene>
    <name evidence="1" type="ORF">SBF1_4060003</name>
</gene>
<evidence type="ECO:0000313" key="1">
    <source>
        <dbReference type="EMBL" id="SPF48343.1"/>
    </source>
</evidence>
<dbReference type="EMBL" id="OMOF01000342">
    <property type="protein sequence ID" value="SPF48343.1"/>
    <property type="molecule type" value="Genomic_DNA"/>
</dbReference>
<organism evidence="1 2">
    <name type="scientific">Candidatus Desulfosporosinus infrequens</name>
    <dbReference type="NCBI Taxonomy" id="2043169"/>
    <lineage>
        <taxon>Bacteria</taxon>
        <taxon>Bacillati</taxon>
        <taxon>Bacillota</taxon>
        <taxon>Clostridia</taxon>
        <taxon>Eubacteriales</taxon>
        <taxon>Desulfitobacteriaceae</taxon>
        <taxon>Desulfosporosinus</taxon>
    </lineage>
</organism>
<dbReference type="Proteomes" id="UP000238916">
    <property type="component" value="Unassembled WGS sequence"/>
</dbReference>
<protein>
    <submittedName>
        <fullName evidence="1">Uncharacterized protein</fullName>
    </submittedName>
</protein>
<dbReference type="OrthoDB" id="1797450at2"/>
<sequence length="146" mass="16973">MSIPMREKVIAKLQEHIGVNLHQFQKKHIFYNGKLADGRGILVCTPQSMLYPSGHGWVNLTIKQVSMLDEADVSILAFRLQGNKVYYLNFCDLKSYLTAEAMYSRDRKGGYWILHIWPKYIQILRNIKRLEVKPNNLKKLGVHCLL</sequence>
<evidence type="ECO:0000313" key="2">
    <source>
        <dbReference type="Proteomes" id="UP000238916"/>
    </source>
</evidence>
<reference evidence="2" key="1">
    <citation type="submission" date="2018-02" db="EMBL/GenBank/DDBJ databases">
        <authorList>
            <person name="Hausmann B."/>
        </authorList>
    </citation>
    <scope>NUCLEOTIDE SEQUENCE [LARGE SCALE GENOMIC DNA]</scope>
    <source>
        <strain evidence="2">Peat soil MAG SbF1</strain>
    </source>
</reference>